<dbReference type="InterPro" id="IPR016186">
    <property type="entry name" value="C-type_lectin-like/link_sf"/>
</dbReference>
<gene>
    <name evidence="4" type="ORF">MNOR_LOCUS22260</name>
</gene>
<feature type="chain" id="PRO_5043506198" description="C-type lectin domain-containing protein" evidence="2">
    <location>
        <begin position="24"/>
        <end position="422"/>
    </location>
</feature>
<keyword evidence="5" id="KW-1185">Reference proteome</keyword>
<feature type="domain" description="C-type lectin" evidence="3">
    <location>
        <begin position="294"/>
        <end position="416"/>
    </location>
</feature>
<reference evidence="4 5" key="1">
    <citation type="submission" date="2024-05" db="EMBL/GenBank/DDBJ databases">
        <authorList>
            <person name="Wallberg A."/>
        </authorList>
    </citation>
    <scope>NUCLEOTIDE SEQUENCE [LARGE SCALE GENOMIC DNA]</scope>
</reference>
<dbReference type="SUPFAM" id="SSF56436">
    <property type="entry name" value="C-type lectin-like"/>
    <property type="match status" value="1"/>
</dbReference>
<evidence type="ECO:0000256" key="1">
    <source>
        <dbReference type="SAM" id="MobiDB-lite"/>
    </source>
</evidence>
<evidence type="ECO:0000313" key="5">
    <source>
        <dbReference type="Proteomes" id="UP001497623"/>
    </source>
</evidence>
<protein>
    <recommendedName>
        <fullName evidence="3">C-type lectin domain-containing protein</fullName>
    </recommendedName>
</protein>
<feature type="compositionally biased region" description="Basic and acidic residues" evidence="1">
    <location>
        <begin position="75"/>
        <end position="85"/>
    </location>
</feature>
<dbReference type="CDD" id="cd00037">
    <property type="entry name" value="CLECT"/>
    <property type="match status" value="1"/>
</dbReference>
<dbReference type="EMBL" id="CAXKWB010018581">
    <property type="protein sequence ID" value="CAL4121054.1"/>
    <property type="molecule type" value="Genomic_DNA"/>
</dbReference>
<comment type="caution">
    <text evidence="4">The sequence shown here is derived from an EMBL/GenBank/DDBJ whole genome shotgun (WGS) entry which is preliminary data.</text>
</comment>
<dbReference type="PANTHER" id="PTHR22803">
    <property type="entry name" value="MANNOSE, PHOSPHOLIPASE, LECTIN RECEPTOR RELATED"/>
    <property type="match status" value="1"/>
</dbReference>
<sequence>MLKYLLCLTLLILLLMNHETVQANGLDEYYGREVDYDYFYGDDDYASYGDVDSPGMEPVNKNKAHKGSKSMKFNNKMDNKGKKDNNKNEHIIIASKYIGEIDARGSTITIHDNGKDKNNPKELNIVTSDTEEESNIESSMTPIPIVTDGIENEEAGLTIESLISVDDGDDKDGNIEDDGVAGDDDAAASGEDDDNSDESDDDNSADSDDSDDTEDNDVDSDEDDDAESEDVLPPITIKNFGNTEDNLVDKIGGLQLGMKDIVIILKEIAEKVGCSLKGLQNDSPQCQAPFIQVDSGECLYIDLEKKLSWNAARFACNKLEASLVHPLNHGQDLDFVKKLIPHIAVPSSPVWVGGSDRQHEGAWHWVDGRGTPSNLAWSPGHPQHVNGREDCMAMSLVNPQGLKASNCQWRKHYVCQKKFKKT</sequence>
<dbReference type="AlphaFoldDB" id="A0AAV2RC81"/>
<dbReference type="Gene3D" id="3.10.100.10">
    <property type="entry name" value="Mannose-Binding Protein A, subunit A"/>
    <property type="match status" value="1"/>
</dbReference>
<dbReference type="InterPro" id="IPR050111">
    <property type="entry name" value="C-type_lectin/snaclec_domain"/>
</dbReference>
<keyword evidence="2" id="KW-0732">Signal</keyword>
<feature type="signal peptide" evidence="2">
    <location>
        <begin position="1"/>
        <end position="23"/>
    </location>
</feature>
<dbReference type="Pfam" id="PF00059">
    <property type="entry name" value="Lectin_C"/>
    <property type="match status" value="1"/>
</dbReference>
<name>A0AAV2RC81_MEGNR</name>
<organism evidence="4 5">
    <name type="scientific">Meganyctiphanes norvegica</name>
    <name type="common">Northern krill</name>
    <name type="synonym">Thysanopoda norvegica</name>
    <dbReference type="NCBI Taxonomy" id="48144"/>
    <lineage>
        <taxon>Eukaryota</taxon>
        <taxon>Metazoa</taxon>
        <taxon>Ecdysozoa</taxon>
        <taxon>Arthropoda</taxon>
        <taxon>Crustacea</taxon>
        <taxon>Multicrustacea</taxon>
        <taxon>Malacostraca</taxon>
        <taxon>Eumalacostraca</taxon>
        <taxon>Eucarida</taxon>
        <taxon>Euphausiacea</taxon>
        <taxon>Euphausiidae</taxon>
        <taxon>Meganyctiphanes</taxon>
    </lineage>
</organism>
<dbReference type="InterPro" id="IPR001304">
    <property type="entry name" value="C-type_lectin-like"/>
</dbReference>
<dbReference type="PROSITE" id="PS50041">
    <property type="entry name" value="C_TYPE_LECTIN_2"/>
    <property type="match status" value="1"/>
</dbReference>
<proteinExistence type="predicted"/>
<feature type="region of interest" description="Disordered" evidence="1">
    <location>
        <begin position="58"/>
        <end position="85"/>
    </location>
</feature>
<feature type="region of interest" description="Disordered" evidence="1">
    <location>
        <begin position="162"/>
        <end position="237"/>
    </location>
</feature>
<evidence type="ECO:0000313" key="4">
    <source>
        <dbReference type="EMBL" id="CAL4121054.1"/>
    </source>
</evidence>
<evidence type="ECO:0000256" key="2">
    <source>
        <dbReference type="SAM" id="SignalP"/>
    </source>
</evidence>
<dbReference type="Proteomes" id="UP001497623">
    <property type="component" value="Unassembled WGS sequence"/>
</dbReference>
<dbReference type="InterPro" id="IPR016187">
    <property type="entry name" value="CTDL_fold"/>
</dbReference>
<dbReference type="SMART" id="SM00034">
    <property type="entry name" value="CLECT"/>
    <property type="match status" value="1"/>
</dbReference>
<accession>A0AAV2RC81</accession>
<feature type="region of interest" description="Disordered" evidence="1">
    <location>
        <begin position="109"/>
        <end position="139"/>
    </location>
</feature>
<evidence type="ECO:0000259" key="3">
    <source>
        <dbReference type="PROSITE" id="PS50041"/>
    </source>
</evidence>
<feature type="compositionally biased region" description="Acidic residues" evidence="1">
    <location>
        <begin position="166"/>
        <end position="230"/>
    </location>
</feature>